<dbReference type="InterPro" id="IPR029044">
    <property type="entry name" value="Nucleotide-diphossugar_trans"/>
</dbReference>
<evidence type="ECO:0000313" key="4">
    <source>
        <dbReference type="Proteomes" id="UP000199679"/>
    </source>
</evidence>
<dbReference type="Proteomes" id="UP000199679">
    <property type="component" value="Chromosome I"/>
</dbReference>
<dbReference type="SUPFAM" id="SSF53448">
    <property type="entry name" value="Nucleotide-diphospho-sugar transferases"/>
    <property type="match status" value="1"/>
</dbReference>
<dbReference type="EMBL" id="LT629740">
    <property type="protein sequence ID" value="SDS09676.1"/>
    <property type="molecule type" value="Genomic_DNA"/>
</dbReference>
<feature type="domain" description="Glycosyltransferase 2-like" evidence="2">
    <location>
        <begin position="4"/>
        <end position="123"/>
    </location>
</feature>
<reference evidence="3 4" key="1">
    <citation type="submission" date="2016-10" db="EMBL/GenBank/DDBJ databases">
        <authorList>
            <person name="de Groot N.N."/>
        </authorList>
    </citation>
    <scope>NUCLEOTIDE SEQUENCE [LARGE SCALE GENOMIC DNA]</scope>
    <source>
        <strain evidence="3 4">MP1X4</strain>
    </source>
</reference>
<dbReference type="PANTHER" id="PTHR43630:SF2">
    <property type="entry name" value="GLYCOSYLTRANSFERASE"/>
    <property type="match status" value="1"/>
</dbReference>
<dbReference type="GO" id="GO:0016740">
    <property type="term" value="F:transferase activity"/>
    <property type="evidence" value="ECO:0007669"/>
    <property type="project" value="UniProtKB-KW"/>
</dbReference>
<evidence type="ECO:0000313" key="3">
    <source>
        <dbReference type="EMBL" id="SDS09676.1"/>
    </source>
</evidence>
<dbReference type="Pfam" id="PF00535">
    <property type="entry name" value="Glycos_transf_2"/>
    <property type="match status" value="1"/>
</dbReference>
<dbReference type="STRING" id="652787.SAMN05216490_0534"/>
<protein>
    <submittedName>
        <fullName evidence="3">(Heptosyl)LPS beta-1,4-glucosyltransferase</fullName>
    </submittedName>
</protein>
<evidence type="ECO:0000259" key="2">
    <source>
        <dbReference type="Pfam" id="PF00535"/>
    </source>
</evidence>
<sequence>MTVSVVIITKNEAATIGRCVAAAKRITNDVIVMDNGSTDETTDIALNHDCRVYQEKWYGYGTNKNHGAALARHNWILSLDADEIPDDELITAIQNLQPETDNVIYDIRFRAYFGGKSVRFGTWGRDHRIRLFNRNYTCWSEPLVHENLIKPAGGVIKKLPGLVHHYSGKSPEQYRAKTMHYARLNARNYLREGKKTTTVKLYLAPLFHFLKDYIFLLGILDGKRGWLIANTVAQYTRAKYQYLKQETEQKEKNYYTGENLLVEYQNHSH</sequence>
<proteinExistence type="inferred from homology"/>
<accession>A0A1H1PEI5</accession>
<dbReference type="AlphaFoldDB" id="A0A1H1PEI5"/>
<organism evidence="3 4">
    <name type="scientific">Mucilaginibacter mallensis</name>
    <dbReference type="NCBI Taxonomy" id="652787"/>
    <lineage>
        <taxon>Bacteria</taxon>
        <taxon>Pseudomonadati</taxon>
        <taxon>Bacteroidota</taxon>
        <taxon>Sphingobacteriia</taxon>
        <taxon>Sphingobacteriales</taxon>
        <taxon>Sphingobacteriaceae</taxon>
        <taxon>Mucilaginibacter</taxon>
    </lineage>
</organism>
<dbReference type="CDD" id="cd02511">
    <property type="entry name" value="Beta4Glucosyltransferase"/>
    <property type="match status" value="1"/>
</dbReference>
<keyword evidence="4" id="KW-1185">Reference proteome</keyword>
<gene>
    <name evidence="3" type="ORF">SAMN05216490_0534</name>
</gene>
<keyword evidence="3" id="KW-0808">Transferase</keyword>
<dbReference type="Gene3D" id="3.90.550.10">
    <property type="entry name" value="Spore Coat Polysaccharide Biosynthesis Protein SpsA, Chain A"/>
    <property type="match status" value="1"/>
</dbReference>
<dbReference type="PANTHER" id="PTHR43630">
    <property type="entry name" value="POLY-BETA-1,6-N-ACETYL-D-GLUCOSAMINE SYNTHASE"/>
    <property type="match status" value="1"/>
</dbReference>
<dbReference type="RefSeq" id="WP_091368842.1">
    <property type="nucleotide sequence ID" value="NZ_LT629740.1"/>
</dbReference>
<dbReference type="InterPro" id="IPR001173">
    <property type="entry name" value="Glyco_trans_2-like"/>
</dbReference>
<comment type="similarity">
    <text evidence="1">Belongs to the glycosyltransferase 2 family. WaaE/KdtX subfamily.</text>
</comment>
<name>A0A1H1PEI5_MUCMA</name>
<evidence type="ECO:0000256" key="1">
    <source>
        <dbReference type="ARBA" id="ARBA00038494"/>
    </source>
</evidence>
<dbReference type="OrthoDB" id="9815923at2"/>